<dbReference type="InterPro" id="IPR029069">
    <property type="entry name" value="HotDog_dom_sf"/>
</dbReference>
<dbReference type="Proteomes" id="UP001216674">
    <property type="component" value="Unassembled WGS sequence"/>
</dbReference>
<dbReference type="RefSeq" id="WP_276266337.1">
    <property type="nucleotide sequence ID" value="NZ_JARJLM010000367.1"/>
</dbReference>
<feature type="non-terminal residue" evidence="1">
    <location>
        <position position="125"/>
    </location>
</feature>
<evidence type="ECO:0000313" key="2">
    <source>
        <dbReference type="Proteomes" id="UP001216674"/>
    </source>
</evidence>
<name>A0ABT6ASL9_9BURK</name>
<protein>
    <submittedName>
        <fullName evidence="1">Hydroxymyristoyl-ACP dehydratase</fullName>
    </submittedName>
</protein>
<comment type="caution">
    <text evidence="1">The sequence shown here is derived from an EMBL/GenBank/DDBJ whole genome shotgun (WGS) entry which is preliminary data.</text>
</comment>
<gene>
    <name evidence="1" type="ORF">P3W85_21980</name>
</gene>
<accession>A0ABT6ASL9</accession>
<dbReference type="InterPro" id="IPR016776">
    <property type="entry name" value="ApeP-like_dehydratase"/>
</dbReference>
<organism evidence="1 2">
    <name type="scientific">Cupriavidus basilensis</name>
    <dbReference type="NCBI Taxonomy" id="68895"/>
    <lineage>
        <taxon>Bacteria</taxon>
        <taxon>Pseudomonadati</taxon>
        <taxon>Pseudomonadota</taxon>
        <taxon>Betaproteobacteria</taxon>
        <taxon>Burkholderiales</taxon>
        <taxon>Burkholderiaceae</taxon>
        <taxon>Cupriavidus</taxon>
    </lineage>
</organism>
<sequence>MHPQAAALGRAWIAAHIPHQGAMCLLDSVLDWNPECIRCEASSHTHADNPLRANGRLAAVCGIEYAAQAMAAHGAALRQPGQRPRLGYLASVRKLELHVARLDDIAAPLRVEARRISGSEGNILY</sequence>
<dbReference type="Gene3D" id="3.10.129.10">
    <property type="entry name" value="Hotdog Thioesterase"/>
    <property type="match status" value="1"/>
</dbReference>
<keyword evidence="2" id="KW-1185">Reference proteome</keyword>
<dbReference type="EMBL" id="JARJLM010000367">
    <property type="protein sequence ID" value="MDF3835600.1"/>
    <property type="molecule type" value="Genomic_DNA"/>
</dbReference>
<evidence type="ECO:0000313" key="1">
    <source>
        <dbReference type="EMBL" id="MDF3835600.1"/>
    </source>
</evidence>
<dbReference type="Pfam" id="PF22817">
    <property type="entry name" value="ApeP-like"/>
    <property type="match status" value="1"/>
</dbReference>
<reference evidence="1 2" key="1">
    <citation type="submission" date="2023-03" db="EMBL/GenBank/DDBJ databases">
        <title>Draft assemblies of triclosan tolerant bacteria isolated from returned activated sludge.</title>
        <authorList>
            <person name="Van Hamelsveld S."/>
        </authorList>
    </citation>
    <scope>NUCLEOTIDE SEQUENCE [LARGE SCALE GENOMIC DNA]</scope>
    <source>
        <strain evidence="1 2">GW210010_S58</strain>
    </source>
</reference>
<proteinExistence type="predicted"/>
<dbReference type="SUPFAM" id="SSF54637">
    <property type="entry name" value="Thioesterase/thiol ester dehydrase-isomerase"/>
    <property type="match status" value="1"/>
</dbReference>